<sequence>MPTPIDSVSNYCHRWCERCPFTERCSLIAHEREFMPKEMQQEILPLPNAFPAMSGPFSDFLRRLEDQLQHLGSSLSGIGYGVGEEEPRPSGLHPSALSRLAMDVAVAGMKDLREAPWMPNIYDGADFSKPGVQAAKEFSWYSIMIGPKLRRCLPHEMRGTGRGVTDGFHLDAARTARLTHLILARTIAGITVLLEQYGSPAWEDLRPTLEGSLRLLAALRELHPRTHEYRRPGFDDPAERSHLEAFYDGFPPVDPFVDGTWSRGGRAPVE</sequence>
<gene>
    <name evidence="1" type="ORF">SAMN05444359_14321</name>
</gene>
<reference evidence="2" key="1">
    <citation type="submission" date="2016-10" db="EMBL/GenBank/DDBJ databases">
        <authorList>
            <person name="Varghese N."/>
            <person name="Submissions S."/>
        </authorList>
    </citation>
    <scope>NUCLEOTIDE SEQUENCE [LARGE SCALE GENOMIC DNA]</scope>
    <source>
        <strain evidence="2">DSM 24740</strain>
    </source>
</reference>
<organism evidence="1 2">
    <name type="scientific">Neolewinella agarilytica</name>
    <dbReference type="NCBI Taxonomy" id="478744"/>
    <lineage>
        <taxon>Bacteria</taxon>
        <taxon>Pseudomonadati</taxon>
        <taxon>Bacteroidota</taxon>
        <taxon>Saprospiria</taxon>
        <taxon>Saprospirales</taxon>
        <taxon>Lewinellaceae</taxon>
        <taxon>Neolewinella</taxon>
    </lineage>
</organism>
<dbReference type="RefSeq" id="WP_090173468.1">
    <property type="nucleotide sequence ID" value="NZ_FOFB01000043.1"/>
</dbReference>
<dbReference type="AlphaFoldDB" id="A0A1H9P6U6"/>
<dbReference type="Proteomes" id="UP000199021">
    <property type="component" value="Unassembled WGS sequence"/>
</dbReference>
<evidence type="ECO:0000313" key="1">
    <source>
        <dbReference type="EMBL" id="SER43956.1"/>
    </source>
</evidence>
<name>A0A1H9P6U6_9BACT</name>
<dbReference type="OrthoDB" id="1114593at2"/>
<evidence type="ECO:0000313" key="2">
    <source>
        <dbReference type="Proteomes" id="UP000199021"/>
    </source>
</evidence>
<dbReference type="EMBL" id="FOFB01000043">
    <property type="protein sequence ID" value="SER43956.1"/>
    <property type="molecule type" value="Genomic_DNA"/>
</dbReference>
<dbReference type="InParanoid" id="A0A1H9P6U6"/>
<protein>
    <submittedName>
        <fullName evidence="1">Uncharacterized protein</fullName>
    </submittedName>
</protein>
<proteinExistence type="predicted"/>
<keyword evidence="2" id="KW-1185">Reference proteome</keyword>
<accession>A0A1H9P6U6</accession>